<organism evidence="5 6">
    <name type="scientific">Stichopus japonicus</name>
    <name type="common">Sea cucumber</name>
    <dbReference type="NCBI Taxonomy" id="307972"/>
    <lineage>
        <taxon>Eukaryota</taxon>
        <taxon>Metazoa</taxon>
        <taxon>Echinodermata</taxon>
        <taxon>Eleutherozoa</taxon>
        <taxon>Echinozoa</taxon>
        <taxon>Holothuroidea</taxon>
        <taxon>Aspidochirotacea</taxon>
        <taxon>Aspidochirotida</taxon>
        <taxon>Stichopodidae</taxon>
        <taxon>Apostichopus</taxon>
    </lineage>
</organism>
<dbReference type="PANTHER" id="PTHR10913:SF45">
    <property type="entry name" value="FOLLISTATIN, ISOFORM A-RELATED"/>
    <property type="match status" value="1"/>
</dbReference>
<keyword evidence="6" id="KW-1185">Reference proteome</keyword>
<keyword evidence="3" id="KW-1015">Disulfide bond</keyword>
<protein>
    <submittedName>
        <fullName evidence="5">Agrin</fullName>
    </submittedName>
</protein>
<keyword evidence="2" id="KW-0722">Serine protease inhibitor</keyword>
<proteinExistence type="predicted"/>
<evidence type="ECO:0000313" key="6">
    <source>
        <dbReference type="Proteomes" id="UP000230750"/>
    </source>
</evidence>
<dbReference type="InterPro" id="IPR036058">
    <property type="entry name" value="Kazal_dom_sf"/>
</dbReference>
<dbReference type="Proteomes" id="UP000230750">
    <property type="component" value="Unassembled WGS sequence"/>
</dbReference>
<evidence type="ECO:0000256" key="2">
    <source>
        <dbReference type="ARBA" id="ARBA00022900"/>
    </source>
</evidence>
<dbReference type="InterPro" id="IPR050653">
    <property type="entry name" value="Prot_Inhib_GrowthFact_Antg"/>
</dbReference>
<name>A0A2G8LEY5_STIJA</name>
<dbReference type="PANTHER" id="PTHR10913">
    <property type="entry name" value="FOLLISTATIN-RELATED"/>
    <property type="match status" value="1"/>
</dbReference>
<dbReference type="CDD" id="cd00104">
    <property type="entry name" value="KAZAL_FS"/>
    <property type="match status" value="2"/>
</dbReference>
<reference evidence="5 6" key="1">
    <citation type="journal article" date="2017" name="PLoS Biol.">
        <title>The sea cucumber genome provides insights into morphological evolution and visceral regeneration.</title>
        <authorList>
            <person name="Zhang X."/>
            <person name="Sun L."/>
            <person name="Yuan J."/>
            <person name="Sun Y."/>
            <person name="Gao Y."/>
            <person name="Zhang L."/>
            <person name="Li S."/>
            <person name="Dai H."/>
            <person name="Hamel J.F."/>
            <person name="Liu C."/>
            <person name="Yu Y."/>
            <person name="Liu S."/>
            <person name="Lin W."/>
            <person name="Guo K."/>
            <person name="Jin S."/>
            <person name="Xu P."/>
            <person name="Storey K.B."/>
            <person name="Huan P."/>
            <person name="Zhang T."/>
            <person name="Zhou Y."/>
            <person name="Zhang J."/>
            <person name="Lin C."/>
            <person name="Li X."/>
            <person name="Xing L."/>
            <person name="Huo D."/>
            <person name="Sun M."/>
            <person name="Wang L."/>
            <person name="Mercier A."/>
            <person name="Li F."/>
            <person name="Yang H."/>
            <person name="Xiang J."/>
        </authorList>
    </citation>
    <scope>NUCLEOTIDE SEQUENCE [LARGE SCALE GENOMIC DNA]</scope>
    <source>
        <strain evidence="5">Shaxun</strain>
        <tissue evidence="5">Muscle</tissue>
    </source>
</reference>
<dbReference type="InterPro" id="IPR002350">
    <property type="entry name" value="Kazal_dom"/>
</dbReference>
<dbReference type="AlphaFoldDB" id="A0A2G8LEY5"/>
<accession>A0A2G8LEY5</accession>
<dbReference type="SUPFAM" id="SSF100895">
    <property type="entry name" value="Kazal-type serine protease inhibitors"/>
    <property type="match status" value="3"/>
</dbReference>
<dbReference type="Pfam" id="PF07648">
    <property type="entry name" value="Kazal_2"/>
    <property type="match status" value="3"/>
</dbReference>
<dbReference type="GO" id="GO:0005576">
    <property type="term" value="C:extracellular region"/>
    <property type="evidence" value="ECO:0007669"/>
    <property type="project" value="TreeGrafter"/>
</dbReference>
<keyword evidence="1" id="KW-0646">Protease inhibitor</keyword>
<feature type="domain" description="Kazal-like" evidence="4">
    <location>
        <begin position="76"/>
        <end position="134"/>
    </location>
</feature>
<dbReference type="PROSITE" id="PS51465">
    <property type="entry name" value="KAZAL_2"/>
    <property type="match status" value="2"/>
</dbReference>
<evidence type="ECO:0000256" key="3">
    <source>
        <dbReference type="ARBA" id="ARBA00023157"/>
    </source>
</evidence>
<dbReference type="EMBL" id="MRZV01000101">
    <property type="protein sequence ID" value="PIK58824.1"/>
    <property type="molecule type" value="Genomic_DNA"/>
</dbReference>
<gene>
    <name evidence="5" type="ORF">BSL78_04283</name>
</gene>
<evidence type="ECO:0000256" key="1">
    <source>
        <dbReference type="ARBA" id="ARBA00022690"/>
    </source>
</evidence>
<dbReference type="GO" id="GO:0030154">
    <property type="term" value="P:cell differentiation"/>
    <property type="evidence" value="ECO:0007669"/>
    <property type="project" value="TreeGrafter"/>
</dbReference>
<evidence type="ECO:0000259" key="4">
    <source>
        <dbReference type="PROSITE" id="PS51465"/>
    </source>
</evidence>
<dbReference type="OrthoDB" id="192611at2759"/>
<dbReference type="SMART" id="SM00280">
    <property type="entry name" value="KAZAL"/>
    <property type="match status" value="3"/>
</dbReference>
<evidence type="ECO:0000313" key="5">
    <source>
        <dbReference type="EMBL" id="PIK58824.1"/>
    </source>
</evidence>
<comment type="caution">
    <text evidence="5">The sequence shown here is derived from an EMBL/GenBank/DDBJ whole genome shotgun (WGS) entry which is preliminary data.</text>
</comment>
<feature type="domain" description="Kazal-like" evidence="4">
    <location>
        <begin position="146"/>
        <end position="198"/>
    </location>
</feature>
<sequence length="274" mass="30968">MCKYSFKECLIRNRHTLRTKVCGTDGMKYRNVCFLKRQSCLTSAREIAVDISDSCLVTTKKGRMKPRIVSSAVSHDSHRQWCRRLENKGCRRSMEKGPVCATDDRTYRNECAFWQVACRSQEYISIVHKGVCGQDHAPSPMTTVSPILPAMCLSTCKPGYAFVCGTDGTTYMSDCHLKKLACRADIVISIRHRGVCQPYFIEGCWGYRHGVGPNRKTEFHSYSFHTVRFTILSPLHPLPPDISFLSLSGSLLATEEDSIVALLMVPLPFCPNYY</sequence>
<dbReference type="STRING" id="307972.A0A2G8LEY5"/>
<dbReference type="Gene3D" id="3.30.60.30">
    <property type="match status" value="3"/>
</dbReference>